<dbReference type="AlphaFoldDB" id="A0A7Z0LPZ6"/>
<dbReference type="InterPro" id="IPR035959">
    <property type="entry name" value="RutC-like_sf"/>
</dbReference>
<reference evidence="1 2" key="1">
    <citation type="journal article" date="2003" name="Extremophiles">
        <title>Halomonas glaciei sp. nov. isolated from fast ice of Adelie Land, Antarctica.</title>
        <authorList>
            <person name="Reddy G.S."/>
            <person name="Raghavan P.U."/>
            <person name="Sarita N.B."/>
            <person name="Prakash J.S."/>
            <person name="Nagesh N."/>
            <person name="Delille D."/>
            <person name="Shivaji S."/>
        </authorList>
    </citation>
    <scope>NUCLEOTIDE SEQUENCE [LARGE SCALE GENOMIC DNA]</scope>
    <source>
        <strain evidence="1 2">DD39</strain>
    </source>
</reference>
<gene>
    <name evidence="1" type="ORF">HZS80_01700</name>
</gene>
<dbReference type="GO" id="GO:0019239">
    <property type="term" value="F:deaminase activity"/>
    <property type="evidence" value="ECO:0007669"/>
    <property type="project" value="TreeGrafter"/>
</dbReference>
<protein>
    <submittedName>
        <fullName evidence="1">RidA family protein</fullName>
    </submittedName>
</protein>
<evidence type="ECO:0000313" key="1">
    <source>
        <dbReference type="EMBL" id="NYS76450.1"/>
    </source>
</evidence>
<dbReference type="Gene3D" id="3.30.1330.40">
    <property type="entry name" value="RutC-like"/>
    <property type="match status" value="1"/>
</dbReference>
<dbReference type="InterPro" id="IPR006175">
    <property type="entry name" value="YjgF/YER057c/UK114"/>
</dbReference>
<dbReference type="Proteomes" id="UP000526892">
    <property type="component" value="Unassembled WGS sequence"/>
</dbReference>
<dbReference type="CDD" id="cd00448">
    <property type="entry name" value="YjgF_YER057c_UK114_family"/>
    <property type="match status" value="1"/>
</dbReference>
<name>A0A7Z0LPZ6_9GAMM</name>
<dbReference type="Pfam" id="PF01042">
    <property type="entry name" value="Ribonuc_L-PSP"/>
    <property type="match status" value="1"/>
</dbReference>
<evidence type="ECO:0000313" key="2">
    <source>
        <dbReference type="Proteomes" id="UP000526892"/>
    </source>
</evidence>
<accession>A0A7Z0LPZ6</accession>
<comment type="caution">
    <text evidence="1">The sequence shown here is derived from an EMBL/GenBank/DDBJ whole genome shotgun (WGS) entry which is preliminary data.</text>
</comment>
<dbReference type="GO" id="GO:0005829">
    <property type="term" value="C:cytosol"/>
    <property type="evidence" value="ECO:0007669"/>
    <property type="project" value="TreeGrafter"/>
</dbReference>
<keyword evidence="2" id="KW-1185">Reference proteome</keyword>
<sequence length="130" mass="13969">MTGKRSISIPGFGHSAPIPGAARVGNLLFSSAISGIEPDTGQPADTASRQVELVFAHLQSLVDAAGTSLAHIGKMAIYVRDNAIRELINETWLKHFPDPDDRPARHIQLAELPGPLYLQIEIIAIIPEGE</sequence>
<dbReference type="RefSeq" id="WP_179914962.1">
    <property type="nucleotide sequence ID" value="NZ_JACCDE010000002.1"/>
</dbReference>
<organism evidence="1 2">
    <name type="scientific">Vreelandella glaciei</name>
    <dbReference type="NCBI Taxonomy" id="186761"/>
    <lineage>
        <taxon>Bacteria</taxon>
        <taxon>Pseudomonadati</taxon>
        <taxon>Pseudomonadota</taxon>
        <taxon>Gammaproteobacteria</taxon>
        <taxon>Oceanospirillales</taxon>
        <taxon>Halomonadaceae</taxon>
        <taxon>Vreelandella</taxon>
    </lineage>
</organism>
<dbReference type="EMBL" id="JACCDE010000002">
    <property type="protein sequence ID" value="NYS76450.1"/>
    <property type="molecule type" value="Genomic_DNA"/>
</dbReference>
<dbReference type="PANTHER" id="PTHR11803:SF39">
    <property type="entry name" value="2-IMINOBUTANOATE_2-IMINOPROPANOATE DEAMINASE"/>
    <property type="match status" value="1"/>
</dbReference>
<proteinExistence type="predicted"/>
<dbReference type="PANTHER" id="PTHR11803">
    <property type="entry name" value="2-IMINOBUTANOATE/2-IMINOPROPANOATE DEAMINASE RIDA"/>
    <property type="match status" value="1"/>
</dbReference>
<dbReference type="SUPFAM" id="SSF55298">
    <property type="entry name" value="YjgF-like"/>
    <property type="match status" value="1"/>
</dbReference>